<evidence type="ECO:0000313" key="3">
    <source>
        <dbReference type="Proteomes" id="UP000188320"/>
    </source>
</evidence>
<evidence type="ECO:0000313" key="2">
    <source>
        <dbReference type="EMBL" id="OMH83589.1"/>
    </source>
</evidence>
<dbReference type="EMBL" id="LSSK01000356">
    <property type="protein sequence ID" value="OMH83589.1"/>
    <property type="molecule type" value="Genomic_DNA"/>
</dbReference>
<name>A0A1R1PRM1_ZANCU</name>
<feature type="compositionally biased region" description="Basic and acidic residues" evidence="1">
    <location>
        <begin position="122"/>
        <end position="148"/>
    </location>
</feature>
<feature type="compositionally biased region" description="Acidic residues" evidence="1">
    <location>
        <begin position="26"/>
        <end position="36"/>
    </location>
</feature>
<comment type="caution">
    <text evidence="2">The sequence shown here is derived from an EMBL/GenBank/DDBJ whole genome shotgun (WGS) entry which is preliminary data.</text>
</comment>
<gene>
    <name evidence="2" type="ORF">AX774_g2892</name>
</gene>
<dbReference type="AlphaFoldDB" id="A0A1R1PRM1"/>
<reference evidence="3" key="1">
    <citation type="submission" date="2017-01" db="EMBL/GenBank/DDBJ databases">
        <authorList>
            <person name="Wang Y."/>
            <person name="White M."/>
            <person name="Kvist S."/>
            <person name="Moncalvo J.-M."/>
        </authorList>
    </citation>
    <scope>NUCLEOTIDE SEQUENCE [LARGE SCALE GENOMIC DNA]</scope>
    <source>
        <strain evidence="3">COL-18-3</strain>
    </source>
</reference>
<feature type="compositionally biased region" description="Basic and acidic residues" evidence="1">
    <location>
        <begin position="1"/>
        <end position="10"/>
    </location>
</feature>
<organism evidence="2 3">
    <name type="scientific">Zancudomyces culisetae</name>
    <name type="common">Gut fungus</name>
    <name type="synonym">Smittium culisetae</name>
    <dbReference type="NCBI Taxonomy" id="1213189"/>
    <lineage>
        <taxon>Eukaryota</taxon>
        <taxon>Fungi</taxon>
        <taxon>Fungi incertae sedis</taxon>
        <taxon>Zoopagomycota</taxon>
        <taxon>Kickxellomycotina</taxon>
        <taxon>Harpellomycetes</taxon>
        <taxon>Harpellales</taxon>
        <taxon>Legeriomycetaceae</taxon>
        <taxon>Zancudomyces</taxon>
    </lineage>
</organism>
<evidence type="ECO:0000256" key="1">
    <source>
        <dbReference type="SAM" id="MobiDB-lite"/>
    </source>
</evidence>
<keyword evidence="3" id="KW-1185">Reference proteome</keyword>
<protein>
    <submittedName>
        <fullName evidence="2">Uncharacterized protein</fullName>
    </submittedName>
</protein>
<accession>A0A1R1PRM1</accession>
<feature type="compositionally biased region" description="Polar residues" evidence="1">
    <location>
        <begin position="96"/>
        <end position="105"/>
    </location>
</feature>
<feature type="region of interest" description="Disordered" evidence="1">
    <location>
        <begin position="1"/>
        <end position="84"/>
    </location>
</feature>
<sequence length="160" mass="17893">MDENVEKFSDDSLEELFAGMSNNLVEGEEEMEDVEKNDEHEGANREGGERNGMDDDKEEEIDEFEDVAEDGSSTDEFEDVEMDLGDYLQESLNNEMVDLETTTQSDFERGERGESSGAGGSRGEKARDRVAEKEGIGGTEKRDEDRGVECSGIGKQRRRC</sequence>
<feature type="region of interest" description="Disordered" evidence="1">
    <location>
        <begin position="96"/>
        <end position="160"/>
    </location>
</feature>
<feature type="compositionally biased region" description="Acidic residues" evidence="1">
    <location>
        <begin position="55"/>
        <end position="84"/>
    </location>
</feature>
<proteinExistence type="predicted"/>
<feature type="compositionally biased region" description="Basic and acidic residues" evidence="1">
    <location>
        <begin position="37"/>
        <end position="54"/>
    </location>
</feature>
<dbReference type="Proteomes" id="UP000188320">
    <property type="component" value="Unassembled WGS sequence"/>
</dbReference>